<dbReference type="EMBL" id="BKCJ010004838">
    <property type="protein sequence ID" value="GEU63398.1"/>
    <property type="molecule type" value="Genomic_DNA"/>
</dbReference>
<evidence type="ECO:0000256" key="2">
    <source>
        <dbReference type="SAM" id="MobiDB-lite"/>
    </source>
</evidence>
<accession>A0A6L2LNY6</accession>
<comment type="caution">
    <text evidence="3">The sequence shown here is derived from an EMBL/GenBank/DDBJ whole genome shotgun (WGS) entry which is preliminary data.</text>
</comment>
<sequence length="215" mass="24832">MSSEEAEKDSTESDSDKEAYVTSSMIKSSKEKKIKKFDFVIEVGRHIHLSEEQINNQKKLEEEAKAEVAKQEGEVRKVEQIDLLDPEVDVTYEVIPNFEFSYLHLGEWKEVMKSCPYRKGKGWQTIYDQIQTRINYLHTTEAELGINLDIPLTTKRLKSSVQYGDHLPGTVLNKLVLGPRVNDHAITFSSLLLVEVDKRNLNLLKQIRTIEQLRQ</sequence>
<evidence type="ECO:0000256" key="1">
    <source>
        <dbReference type="SAM" id="Coils"/>
    </source>
</evidence>
<feature type="compositionally biased region" description="Basic and acidic residues" evidence="2">
    <location>
        <begin position="8"/>
        <end position="19"/>
    </location>
</feature>
<feature type="coiled-coil region" evidence="1">
    <location>
        <begin position="47"/>
        <end position="81"/>
    </location>
</feature>
<organism evidence="3">
    <name type="scientific">Tanacetum cinerariifolium</name>
    <name type="common">Dalmatian daisy</name>
    <name type="synonym">Chrysanthemum cinerariifolium</name>
    <dbReference type="NCBI Taxonomy" id="118510"/>
    <lineage>
        <taxon>Eukaryota</taxon>
        <taxon>Viridiplantae</taxon>
        <taxon>Streptophyta</taxon>
        <taxon>Embryophyta</taxon>
        <taxon>Tracheophyta</taxon>
        <taxon>Spermatophyta</taxon>
        <taxon>Magnoliopsida</taxon>
        <taxon>eudicotyledons</taxon>
        <taxon>Gunneridae</taxon>
        <taxon>Pentapetalae</taxon>
        <taxon>asterids</taxon>
        <taxon>campanulids</taxon>
        <taxon>Asterales</taxon>
        <taxon>Asteraceae</taxon>
        <taxon>Asteroideae</taxon>
        <taxon>Anthemideae</taxon>
        <taxon>Anthemidinae</taxon>
        <taxon>Tanacetum</taxon>
    </lineage>
</organism>
<proteinExistence type="predicted"/>
<keyword evidence="1" id="KW-0175">Coiled coil</keyword>
<name>A0A6L2LNY6_TANCI</name>
<gene>
    <name evidence="3" type="ORF">Tci_035376</name>
</gene>
<protein>
    <submittedName>
        <fullName evidence="3">Uncharacterized protein</fullName>
    </submittedName>
</protein>
<feature type="region of interest" description="Disordered" evidence="2">
    <location>
        <begin position="1"/>
        <end position="30"/>
    </location>
</feature>
<dbReference type="AlphaFoldDB" id="A0A6L2LNY6"/>
<evidence type="ECO:0000313" key="3">
    <source>
        <dbReference type="EMBL" id="GEU63398.1"/>
    </source>
</evidence>
<reference evidence="3" key="1">
    <citation type="journal article" date="2019" name="Sci. Rep.">
        <title>Draft genome of Tanacetum cinerariifolium, the natural source of mosquito coil.</title>
        <authorList>
            <person name="Yamashiro T."/>
            <person name="Shiraishi A."/>
            <person name="Satake H."/>
            <person name="Nakayama K."/>
        </authorList>
    </citation>
    <scope>NUCLEOTIDE SEQUENCE</scope>
</reference>